<proteinExistence type="predicted"/>
<dbReference type="Proteomes" id="UP001595850">
    <property type="component" value="Unassembled WGS sequence"/>
</dbReference>
<gene>
    <name evidence="2" type="ORF">ACFOWE_04160</name>
</gene>
<feature type="compositionally biased region" description="Low complexity" evidence="1">
    <location>
        <begin position="53"/>
        <end position="69"/>
    </location>
</feature>
<protein>
    <submittedName>
        <fullName evidence="2">Uncharacterized protein</fullName>
    </submittedName>
</protein>
<comment type="caution">
    <text evidence="2">The sequence shown here is derived from an EMBL/GenBank/DDBJ whole genome shotgun (WGS) entry which is preliminary data.</text>
</comment>
<sequence>MNPMLVLGVSWLVLAPVCLWLLVRGRARARVSALLALVALEAVTVRLGAAGREPAAPAAPPAAGGSPAPMASPGPAVPPASPGPAVPPMSPGSAVPSMSPASVAPGSAASSSPEPLAPAPSTPGGTVARPCAPSPRIPERVRLVTRGGELRAVALSWTAEGDGCGTATVVLRLRGHTLRVWLREGTAPVARPGARVLPVRVDGATASTRVRLAPPLPAGAGLAAVDGRTGRPIALR</sequence>
<dbReference type="RefSeq" id="WP_377285473.1">
    <property type="nucleotide sequence ID" value="NZ_JBHSBM010000010.1"/>
</dbReference>
<dbReference type="EMBL" id="JBHSBM010000010">
    <property type="protein sequence ID" value="MFC4057472.1"/>
    <property type="molecule type" value="Genomic_DNA"/>
</dbReference>
<reference evidence="3" key="1">
    <citation type="journal article" date="2019" name="Int. J. Syst. Evol. Microbiol.">
        <title>The Global Catalogue of Microorganisms (GCM) 10K type strain sequencing project: providing services to taxonomists for standard genome sequencing and annotation.</title>
        <authorList>
            <consortium name="The Broad Institute Genomics Platform"/>
            <consortium name="The Broad Institute Genome Sequencing Center for Infectious Disease"/>
            <person name="Wu L."/>
            <person name="Ma J."/>
        </authorList>
    </citation>
    <scope>NUCLEOTIDE SEQUENCE [LARGE SCALE GENOMIC DNA]</scope>
    <source>
        <strain evidence="3">TBRC 4489</strain>
    </source>
</reference>
<feature type="region of interest" description="Disordered" evidence="1">
    <location>
        <begin position="53"/>
        <end position="140"/>
    </location>
</feature>
<name>A0ABV8HZX4_9ACTN</name>
<evidence type="ECO:0000313" key="3">
    <source>
        <dbReference type="Proteomes" id="UP001595850"/>
    </source>
</evidence>
<accession>A0ABV8HZX4</accession>
<evidence type="ECO:0000256" key="1">
    <source>
        <dbReference type="SAM" id="MobiDB-lite"/>
    </source>
</evidence>
<feature type="compositionally biased region" description="Low complexity" evidence="1">
    <location>
        <begin position="91"/>
        <end position="114"/>
    </location>
</feature>
<organism evidence="2 3">
    <name type="scientific">Planomonospora corallina</name>
    <dbReference type="NCBI Taxonomy" id="1806052"/>
    <lineage>
        <taxon>Bacteria</taxon>
        <taxon>Bacillati</taxon>
        <taxon>Actinomycetota</taxon>
        <taxon>Actinomycetes</taxon>
        <taxon>Streptosporangiales</taxon>
        <taxon>Streptosporangiaceae</taxon>
        <taxon>Planomonospora</taxon>
    </lineage>
</organism>
<keyword evidence="3" id="KW-1185">Reference proteome</keyword>
<evidence type="ECO:0000313" key="2">
    <source>
        <dbReference type="EMBL" id="MFC4057472.1"/>
    </source>
</evidence>
<feature type="compositionally biased region" description="Pro residues" evidence="1">
    <location>
        <begin position="70"/>
        <end position="90"/>
    </location>
</feature>